<dbReference type="PROSITE" id="PS51176">
    <property type="entry name" value="PDH_ADH"/>
    <property type="match status" value="1"/>
</dbReference>
<dbReference type="SUPFAM" id="SSF51735">
    <property type="entry name" value="NAD(P)-binding Rossmann-fold domains"/>
    <property type="match status" value="1"/>
</dbReference>
<dbReference type="GO" id="GO:0008977">
    <property type="term" value="F:prephenate dehydrogenase (NAD+) activity"/>
    <property type="evidence" value="ECO:0007669"/>
    <property type="project" value="InterPro"/>
</dbReference>
<dbReference type="EMBL" id="DSMG01000160">
    <property type="protein sequence ID" value="HDX32829.1"/>
    <property type="molecule type" value="Genomic_DNA"/>
</dbReference>
<dbReference type="InterPro" id="IPR003099">
    <property type="entry name" value="Prephen_DH"/>
</dbReference>
<dbReference type="AlphaFoldDB" id="A0A7C1K115"/>
<dbReference type="Gene3D" id="3.40.50.720">
    <property type="entry name" value="NAD(P)-binding Rossmann-like Domain"/>
    <property type="match status" value="1"/>
</dbReference>
<proteinExistence type="inferred from homology"/>
<dbReference type="InterPro" id="IPR050812">
    <property type="entry name" value="Preph/Arog_dehydrog"/>
</dbReference>
<evidence type="ECO:0000259" key="3">
    <source>
        <dbReference type="PROSITE" id="PS51176"/>
    </source>
</evidence>
<keyword evidence="2" id="KW-0560">Oxidoreductase</keyword>
<comment type="caution">
    <text evidence="4">The sequence shown here is derived from an EMBL/GenBank/DDBJ whole genome shotgun (WGS) entry which is preliminary data.</text>
</comment>
<dbReference type="GO" id="GO:0070403">
    <property type="term" value="F:NAD+ binding"/>
    <property type="evidence" value="ECO:0007669"/>
    <property type="project" value="InterPro"/>
</dbReference>
<organism evidence="4">
    <name type="scientific">Caldilinea aerophila</name>
    <dbReference type="NCBI Taxonomy" id="133453"/>
    <lineage>
        <taxon>Bacteria</taxon>
        <taxon>Bacillati</taxon>
        <taxon>Chloroflexota</taxon>
        <taxon>Caldilineae</taxon>
        <taxon>Caldilineales</taxon>
        <taxon>Caldilineaceae</taxon>
        <taxon>Caldilinea</taxon>
    </lineage>
</organism>
<dbReference type="Pfam" id="PF02153">
    <property type="entry name" value="PDH_N"/>
    <property type="match status" value="1"/>
</dbReference>
<dbReference type="PANTHER" id="PTHR21363:SF0">
    <property type="entry name" value="PREPHENATE DEHYDROGENASE [NADP(+)]"/>
    <property type="match status" value="1"/>
</dbReference>
<dbReference type="InterPro" id="IPR046825">
    <property type="entry name" value="PDH_C"/>
</dbReference>
<dbReference type="Gene3D" id="1.10.3660.10">
    <property type="entry name" value="6-phosphogluconate dehydrogenase C-terminal like domain"/>
    <property type="match status" value="1"/>
</dbReference>
<dbReference type="InterPro" id="IPR008927">
    <property type="entry name" value="6-PGluconate_DH-like_C_sf"/>
</dbReference>
<dbReference type="GO" id="GO:0004665">
    <property type="term" value="F:prephenate dehydrogenase (NADP+) activity"/>
    <property type="evidence" value="ECO:0007669"/>
    <property type="project" value="InterPro"/>
</dbReference>
<dbReference type="GO" id="GO:0006571">
    <property type="term" value="P:tyrosine biosynthetic process"/>
    <property type="evidence" value="ECO:0007669"/>
    <property type="project" value="InterPro"/>
</dbReference>
<dbReference type="PANTHER" id="PTHR21363">
    <property type="entry name" value="PREPHENATE DEHYDROGENASE"/>
    <property type="match status" value="1"/>
</dbReference>
<dbReference type="Pfam" id="PF20463">
    <property type="entry name" value="PDH_C"/>
    <property type="match status" value="1"/>
</dbReference>
<feature type="domain" description="Prephenate/arogenate dehydrogenase" evidence="3">
    <location>
        <begin position="4"/>
        <end position="293"/>
    </location>
</feature>
<sequence length="330" mass="35449">MANPRITIIGLGLTGTSLGLALMQSGAALEIVGHDKEPTVAQEARRRNAVHRIEWNLYKACEGASMLVLAIPFDQAMETLELLREDIPPATMVLVLNGVFKPVLQLFAEKLPGHANAVVGQVILNGVGVELTPQANLLQKAVFCLASGPTTNPSALQLASDFAESTGAIPLFVDPDEHDGIAAAVESLPRLVGAILLHMAAGSPGWTEAQRMAGVAFARATQFDRSAQGLYAELMANRANVLQRLDQLAATLAAWRAWLAAEVNETGEHPLLTALNDAEAERLTWESHALRHDWEPSSAKPTAQASPGMFRQMFLGGWFSGRKPGDEEKR</sequence>
<reference evidence="4" key="1">
    <citation type="journal article" date="2020" name="mSystems">
        <title>Genome- and Community-Level Interaction Insights into Carbon Utilization and Element Cycling Functions of Hydrothermarchaeota in Hydrothermal Sediment.</title>
        <authorList>
            <person name="Zhou Z."/>
            <person name="Liu Y."/>
            <person name="Xu W."/>
            <person name="Pan J."/>
            <person name="Luo Z.H."/>
            <person name="Li M."/>
        </authorList>
    </citation>
    <scope>NUCLEOTIDE SEQUENCE [LARGE SCALE GENOMIC DNA]</scope>
    <source>
        <strain evidence="4">SpSt-289</strain>
    </source>
</reference>
<accession>A0A7C1K115</accession>
<dbReference type="SUPFAM" id="SSF48179">
    <property type="entry name" value="6-phosphogluconate dehydrogenase C-terminal domain-like"/>
    <property type="match status" value="1"/>
</dbReference>
<evidence type="ECO:0000256" key="2">
    <source>
        <dbReference type="ARBA" id="ARBA00023002"/>
    </source>
</evidence>
<gene>
    <name evidence="4" type="ORF">ENQ20_15280</name>
</gene>
<dbReference type="InterPro" id="IPR036291">
    <property type="entry name" value="NAD(P)-bd_dom_sf"/>
</dbReference>
<dbReference type="InterPro" id="IPR046826">
    <property type="entry name" value="PDH_N"/>
</dbReference>
<name>A0A7C1K115_9CHLR</name>
<evidence type="ECO:0000256" key="1">
    <source>
        <dbReference type="ARBA" id="ARBA00007964"/>
    </source>
</evidence>
<evidence type="ECO:0000313" key="4">
    <source>
        <dbReference type="EMBL" id="HDX32829.1"/>
    </source>
</evidence>
<comment type="similarity">
    <text evidence="1">Belongs to the prephenate/arogenate dehydrogenase family.</text>
</comment>
<protein>
    <submittedName>
        <fullName evidence="4">Prephenate dehydrogenase</fullName>
    </submittedName>
</protein>